<keyword evidence="3" id="KW-1185">Reference proteome</keyword>
<evidence type="ECO:0000313" key="2">
    <source>
        <dbReference type="EMBL" id="SBW22576.1"/>
    </source>
</evidence>
<protein>
    <submittedName>
        <fullName evidence="2">Uncharacterized protein</fullName>
    </submittedName>
</protein>
<sequence length="92" mass="10455">MGDFLPRYGEKNTCPSLDTRHERGDNHGGRWFDPDLPDSMELRRRFLPEPDASHVLAHIGHRMPGTCLAEEESGDSRRRELLHASGGYGNLR</sequence>
<evidence type="ECO:0000256" key="1">
    <source>
        <dbReference type="SAM" id="MobiDB-lite"/>
    </source>
</evidence>
<name>A0A1C3NYE8_9ACTN</name>
<feature type="compositionally biased region" description="Basic and acidic residues" evidence="1">
    <location>
        <begin position="18"/>
        <end position="32"/>
    </location>
</feature>
<evidence type="ECO:0000313" key="3">
    <source>
        <dbReference type="Proteomes" id="UP000199013"/>
    </source>
</evidence>
<dbReference type="AlphaFoldDB" id="A0A1C3NYE8"/>
<gene>
    <name evidence="2" type="ORF">FDG2_2828</name>
</gene>
<dbReference type="EMBL" id="FLUV01001193">
    <property type="protein sequence ID" value="SBW22576.1"/>
    <property type="molecule type" value="Genomic_DNA"/>
</dbReference>
<dbReference type="Proteomes" id="UP000199013">
    <property type="component" value="Unassembled WGS sequence"/>
</dbReference>
<organism evidence="2 3">
    <name type="scientific">Candidatus Protofrankia californiensis</name>
    <dbReference type="NCBI Taxonomy" id="1839754"/>
    <lineage>
        <taxon>Bacteria</taxon>
        <taxon>Bacillati</taxon>
        <taxon>Actinomycetota</taxon>
        <taxon>Actinomycetes</taxon>
        <taxon>Frankiales</taxon>
        <taxon>Frankiaceae</taxon>
        <taxon>Protofrankia</taxon>
    </lineage>
</organism>
<accession>A0A1C3NYE8</accession>
<feature type="region of interest" description="Disordered" evidence="1">
    <location>
        <begin position="1"/>
        <end position="32"/>
    </location>
</feature>
<feature type="region of interest" description="Disordered" evidence="1">
    <location>
        <begin position="67"/>
        <end position="92"/>
    </location>
</feature>
<reference evidence="3" key="1">
    <citation type="submission" date="2016-02" db="EMBL/GenBank/DDBJ databases">
        <authorList>
            <person name="Wibberg D."/>
        </authorList>
    </citation>
    <scope>NUCLEOTIDE SEQUENCE [LARGE SCALE GENOMIC DNA]</scope>
</reference>
<proteinExistence type="predicted"/>